<proteinExistence type="predicted"/>
<dbReference type="Pfam" id="PF06240">
    <property type="entry name" value="COXG"/>
    <property type="match status" value="1"/>
</dbReference>
<dbReference type="SUPFAM" id="SSF55961">
    <property type="entry name" value="Bet v1-like"/>
    <property type="match status" value="1"/>
</dbReference>
<reference evidence="1" key="1">
    <citation type="submission" date="2018-05" db="EMBL/GenBank/DDBJ databases">
        <authorList>
            <person name="Lanie J.A."/>
            <person name="Ng W.-L."/>
            <person name="Kazmierczak K.M."/>
            <person name="Andrzejewski T.M."/>
            <person name="Davidsen T.M."/>
            <person name="Wayne K.J."/>
            <person name="Tettelin H."/>
            <person name="Glass J.I."/>
            <person name="Rusch D."/>
            <person name="Podicherti R."/>
            <person name="Tsui H.-C.T."/>
            <person name="Winkler M.E."/>
        </authorList>
    </citation>
    <scope>NUCLEOTIDE SEQUENCE</scope>
</reference>
<dbReference type="EMBL" id="UINC01076447">
    <property type="protein sequence ID" value="SVC15626.1"/>
    <property type="molecule type" value="Genomic_DNA"/>
</dbReference>
<gene>
    <name evidence="1" type="ORF">METZ01_LOCUS268480</name>
</gene>
<feature type="non-terminal residue" evidence="1">
    <location>
        <position position="1"/>
    </location>
</feature>
<accession>A0A382JV46</accession>
<dbReference type="InterPro" id="IPR010419">
    <property type="entry name" value="CO_DH_gsu"/>
</dbReference>
<dbReference type="PANTHER" id="PTHR38588:SF1">
    <property type="entry name" value="BLL0334 PROTEIN"/>
    <property type="match status" value="1"/>
</dbReference>
<evidence type="ECO:0008006" key="2">
    <source>
        <dbReference type="Google" id="ProtNLM"/>
    </source>
</evidence>
<dbReference type="InterPro" id="IPR023393">
    <property type="entry name" value="START-like_dom_sf"/>
</dbReference>
<organism evidence="1">
    <name type="scientific">marine metagenome</name>
    <dbReference type="NCBI Taxonomy" id="408172"/>
    <lineage>
        <taxon>unclassified sequences</taxon>
        <taxon>metagenomes</taxon>
        <taxon>ecological metagenomes</taxon>
    </lineage>
</organism>
<sequence>VVPHPRKFVWNAFDDTELLVSCFPGAKLILVEGDGTFSGEVSARLGPMRMQFSGDGLIIRDQSSWQGEVKGKGSDRGSNSRVTANMRYQLTEEGQGQETLIKVEVDYALTGSLAQVGRGPVLEEFVRQITKEFGATLDQKLQRSVVNEIDVRSTAAGQEELLFGSIFLKALCSIVRKGLARLFVK</sequence>
<protein>
    <recommendedName>
        <fullName evidence="2">Carbon monoxide dehydrogenase subunit G</fullName>
    </recommendedName>
</protein>
<evidence type="ECO:0000313" key="1">
    <source>
        <dbReference type="EMBL" id="SVC15626.1"/>
    </source>
</evidence>
<dbReference type="Gene3D" id="3.30.530.20">
    <property type="match status" value="1"/>
</dbReference>
<dbReference type="CDD" id="cd07823">
    <property type="entry name" value="SRPBCC_5"/>
    <property type="match status" value="1"/>
</dbReference>
<dbReference type="PANTHER" id="PTHR38588">
    <property type="entry name" value="BLL0334 PROTEIN"/>
    <property type="match status" value="1"/>
</dbReference>
<dbReference type="AlphaFoldDB" id="A0A382JV46"/>
<name>A0A382JV46_9ZZZZ</name>